<feature type="active site" description="Charge relay system" evidence="3">
    <location>
        <position position="230"/>
    </location>
</feature>
<evidence type="ECO:0000259" key="5">
    <source>
        <dbReference type="Pfam" id="PF17676"/>
    </source>
</evidence>
<dbReference type="Gene3D" id="3.50.30.60">
    <property type="entry name" value="LD-carboxypeptidase A C-terminal domain-like"/>
    <property type="match status" value="1"/>
</dbReference>
<accession>A0AAE8J367</accession>
<protein>
    <submittedName>
        <fullName evidence="6">Microcin C7 self-immunity protein MccF</fullName>
    </submittedName>
</protein>
<feature type="active site" description="Nucleophile" evidence="3">
    <location>
        <position position="112"/>
    </location>
</feature>
<dbReference type="CDD" id="cd07062">
    <property type="entry name" value="Peptidase_S66_mccF_like"/>
    <property type="match status" value="1"/>
</dbReference>
<organism evidence="6 7">
    <name type="scientific">Latilactobacillus sakei</name>
    <name type="common">Lactobacillus sakei</name>
    <dbReference type="NCBI Taxonomy" id="1599"/>
    <lineage>
        <taxon>Bacteria</taxon>
        <taxon>Bacillati</taxon>
        <taxon>Bacillota</taxon>
        <taxon>Bacilli</taxon>
        <taxon>Lactobacillales</taxon>
        <taxon>Lactobacillaceae</taxon>
        <taxon>Latilactobacillus</taxon>
    </lineage>
</organism>
<feature type="domain" description="LD-carboxypeptidase N-terminal" evidence="4">
    <location>
        <begin position="12"/>
        <end position="132"/>
    </location>
</feature>
<feature type="active site" description="Charge relay system" evidence="3">
    <location>
        <position position="296"/>
    </location>
</feature>
<proteinExistence type="inferred from homology"/>
<dbReference type="SUPFAM" id="SSF52317">
    <property type="entry name" value="Class I glutamine amidotransferase-like"/>
    <property type="match status" value="1"/>
</dbReference>
<dbReference type="PANTHER" id="PTHR30237:SF6">
    <property type="entry name" value="CARBOXYPEPTIDASE YOCD-RELATED"/>
    <property type="match status" value="1"/>
</dbReference>
<dbReference type="Pfam" id="PF17676">
    <property type="entry name" value="Peptidase_S66C"/>
    <property type="match status" value="1"/>
</dbReference>
<evidence type="ECO:0000256" key="3">
    <source>
        <dbReference type="PIRSR" id="PIRSR028757-1"/>
    </source>
</evidence>
<dbReference type="RefSeq" id="WP_105299974.1">
    <property type="nucleotide sequence ID" value="NZ_CAKMCP010000001.1"/>
</dbReference>
<dbReference type="PIRSF" id="PIRSF028757">
    <property type="entry name" value="LD-carboxypeptidase"/>
    <property type="match status" value="1"/>
</dbReference>
<dbReference type="PANTHER" id="PTHR30237">
    <property type="entry name" value="MURAMOYLTETRAPEPTIDE CARBOXYPEPTIDASE"/>
    <property type="match status" value="1"/>
</dbReference>
<dbReference type="SUPFAM" id="SSF141986">
    <property type="entry name" value="LD-carboxypeptidase A C-terminal domain-like"/>
    <property type="match status" value="1"/>
</dbReference>
<sequence length="324" mass="36076">MIPKRLSRGDEIRVIAPSNSLQSVGGFGANQAALKRLNDLGYQVTFGQNVMVMDCLNSSPIEARVADLHAAFLGDNVKAILAVTGGYNANELLPYLDFELIAKHPKIICGYSDFTSLANAITAKTGLVTYYGPSYIAFKLADQLGDYQVQNWQKVMTQGTDTVRLTASAQWSSDAWYLPDAKRDYHDNQWQTYAKGRVTGELVGGNLNTLYTLQGTSYQPNYDRKILLIECSDDSDRYDFSRNLAALLQSIRQPQALIIGRIPTDVDLDEEMLLYILAKFPILKTIPVLYNVNVGHTQPILTLPIGQTITVDATEKWVQIENDR</sequence>
<gene>
    <name evidence="6" type="primary">mccF</name>
    <name evidence="6" type="ORF">LAS9267_00166</name>
</gene>
<evidence type="ECO:0000313" key="6">
    <source>
        <dbReference type="EMBL" id="SPE18616.1"/>
    </source>
</evidence>
<comment type="similarity">
    <text evidence="1">Belongs to the peptidase S66 family.</text>
</comment>
<comment type="caution">
    <text evidence="6">The sequence shown here is derived from an EMBL/GenBank/DDBJ whole genome shotgun (WGS) entry which is preliminary data.</text>
</comment>
<dbReference type="EMBL" id="OKRC01000001">
    <property type="protein sequence ID" value="SPE18616.1"/>
    <property type="molecule type" value="Genomic_DNA"/>
</dbReference>
<reference evidence="6 7" key="1">
    <citation type="submission" date="2018-02" db="EMBL/GenBank/DDBJ databases">
        <authorList>
            <person name="Rodrigo-Torres L."/>
            <person name="Arahal R. D."/>
            <person name="Lucena T."/>
        </authorList>
    </citation>
    <scope>NUCLEOTIDE SEQUENCE [LARGE SCALE GENOMIC DNA]</scope>
    <source>
        <strain evidence="6 7">CECT 9267</strain>
    </source>
</reference>
<name>A0AAE8J367_LATSK</name>
<dbReference type="InterPro" id="IPR040449">
    <property type="entry name" value="Peptidase_S66_N"/>
</dbReference>
<dbReference type="InterPro" id="IPR027478">
    <property type="entry name" value="LdcA_N"/>
</dbReference>
<dbReference type="Gene3D" id="3.40.50.10740">
    <property type="entry name" value="Class I glutamine amidotransferase-like"/>
    <property type="match status" value="1"/>
</dbReference>
<evidence type="ECO:0000259" key="4">
    <source>
        <dbReference type="Pfam" id="PF02016"/>
    </source>
</evidence>
<dbReference type="AlphaFoldDB" id="A0AAE8J367"/>
<dbReference type="Proteomes" id="UP000239650">
    <property type="component" value="Unassembled WGS sequence"/>
</dbReference>
<evidence type="ECO:0000313" key="7">
    <source>
        <dbReference type="Proteomes" id="UP000239650"/>
    </source>
</evidence>
<evidence type="ECO:0000256" key="2">
    <source>
        <dbReference type="ARBA" id="ARBA00022801"/>
    </source>
</evidence>
<evidence type="ECO:0000256" key="1">
    <source>
        <dbReference type="ARBA" id="ARBA00010233"/>
    </source>
</evidence>
<feature type="domain" description="LD-carboxypeptidase C-terminal" evidence="5">
    <location>
        <begin position="199"/>
        <end position="311"/>
    </location>
</feature>
<dbReference type="InterPro" id="IPR003507">
    <property type="entry name" value="S66_fam"/>
</dbReference>
<dbReference type="InterPro" id="IPR040921">
    <property type="entry name" value="Peptidase_S66C"/>
</dbReference>
<dbReference type="InterPro" id="IPR029062">
    <property type="entry name" value="Class_I_gatase-like"/>
</dbReference>
<dbReference type="Pfam" id="PF02016">
    <property type="entry name" value="Peptidase_S66"/>
    <property type="match status" value="1"/>
</dbReference>
<keyword evidence="2" id="KW-0378">Hydrolase</keyword>
<dbReference type="InterPro" id="IPR027461">
    <property type="entry name" value="Carboxypeptidase_A_C_sf"/>
</dbReference>
<dbReference type="GO" id="GO:0016787">
    <property type="term" value="F:hydrolase activity"/>
    <property type="evidence" value="ECO:0007669"/>
    <property type="project" value="UniProtKB-KW"/>
</dbReference>